<evidence type="ECO:0000256" key="2">
    <source>
        <dbReference type="ARBA" id="ARBA00022448"/>
    </source>
</evidence>
<dbReference type="CDD" id="cd17323">
    <property type="entry name" value="MFS_Tpo1_MDR_like"/>
    <property type="match status" value="1"/>
</dbReference>
<feature type="transmembrane region" description="Helical" evidence="9">
    <location>
        <begin position="473"/>
        <end position="493"/>
    </location>
</feature>
<keyword evidence="5 9" id="KW-1133">Transmembrane helix</keyword>
<comment type="subcellular location">
    <subcellularLocation>
        <location evidence="1">Cell membrane</location>
        <topology evidence="1">Multi-pass membrane protein</topology>
    </subcellularLocation>
</comment>
<dbReference type="InterPro" id="IPR011701">
    <property type="entry name" value="MFS"/>
</dbReference>
<dbReference type="VEuPathDB" id="FungiDB:PV08_03426"/>
<evidence type="ECO:0000313" key="11">
    <source>
        <dbReference type="EMBL" id="KIW19134.1"/>
    </source>
</evidence>
<feature type="transmembrane region" description="Helical" evidence="9">
    <location>
        <begin position="405"/>
        <end position="428"/>
    </location>
</feature>
<dbReference type="EMBL" id="KN847493">
    <property type="protein sequence ID" value="KIW19134.1"/>
    <property type="molecule type" value="Genomic_DNA"/>
</dbReference>
<proteinExistence type="inferred from homology"/>
<dbReference type="AlphaFoldDB" id="A0A0D2C6E2"/>
<dbReference type="Gene3D" id="1.20.1250.20">
    <property type="entry name" value="MFS general substrate transporter like domains"/>
    <property type="match status" value="1"/>
</dbReference>
<dbReference type="Pfam" id="PF07690">
    <property type="entry name" value="MFS_1"/>
    <property type="match status" value="1"/>
</dbReference>
<dbReference type="GO" id="GO:0022857">
    <property type="term" value="F:transmembrane transporter activity"/>
    <property type="evidence" value="ECO:0007669"/>
    <property type="project" value="InterPro"/>
</dbReference>
<feature type="transmembrane region" description="Helical" evidence="9">
    <location>
        <begin position="224"/>
        <end position="245"/>
    </location>
</feature>
<evidence type="ECO:0000256" key="5">
    <source>
        <dbReference type="ARBA" id="ARBA00022989"/>
    </source>
</evidence>
<feature type="compositionally biased region" description="Polar residues" evidence="8">
    <location>
        <begin position="540"/>
        <end position="550"/>
    </location>
</feature>
<keyword evidence="6 9" id="KW-0472">Membrane</keyword>
<keyword evidence="12" id="KW-1185">Reference proteome</keyword>
<dbReference type="PANTHER" id="PTHR23502:SF186">
    <property type="entry name" value="MAJOR FACILITATOR SUPERFAMILY (MFS) PROFILE DOMAIN-CONTAINING PROTEIN"/>
    <property type="match status" value="1"/>
</dbReference>
<evidence type="ECO:0000259" key="10">
    <source>
        <dbReference type="PROSITE" id="PS50850"/>
    </source>
</evidence>
<dbReference type="FunFam" id="1.20.1250.20:FF:000266">
    <property type="entry name" value="MFS multidrug transporter, putative"/>
    <property type="match status" value="1"/>
</dbReference>
<feature type="transmembrane region" description="Helical" evidence="9">
    <location>
        <begin position="105"/>
        <end position="124"/>
    </location>
</feature>
<dbReference type="InterPro" id="IPR036259">
    <property type="entry name" value="MFS_trans_sf"/>
</dbReference>
<dbReference type="SUPFAM" id="SSF103473">
    <property type="entry name" value="MFS general substrate transporter"/>
    <property type="match status" value="1"/>
</dbReference>
<dbReference type="HOGENOM" id="CLU_008455_11_6_1"/>
<evidence type="ECO:0000256" key="4">
    <source>
        <dbReference type="ARBA" id="ARBA00022692"/>
    </source>
</evidence>
<feature type="transmembrane region" description="Helical" evidence="9">
    <location>
        <begin position="301"/>
        <end position="320"/>
    </location>
</feature>
<reference evidence="11 12" key="1">
    <citation type="submission" date="2015-01" db="EMBL/GenBank/DDBJ databases">
        <title>The Genome Sequence of Exophiala spinifera CBS89968.</title>
        <authorList>
            <consortium name="The Broad Institute Genomics Platform"/>
            <person name="Cuomo C."/>
            <person name="de Hoog S."/>
            <person name="Gorbushina A."/>
            <person name="Stielow B."/>
            <person name="Teixiera M."/>
            <person name="Abouelleil A."/>
            <person name="Chapman S.B."/>
            <person name="Priest M."/>
            <person name="Young S.K."/>
            <person name="Wortman J."/>
            <person name="Nusbaum C."/>
            <person name="Birren B."/>
        </authorList>
    </citation>
    <scope>NUCLEOTIDE SEQUENCE [LARGE SCALE GENOMIC DNA]</scope>
    <source>
        <strain evidence="11 12">CBS 89968</strain>
    </source>
</reference>
<feature type="domain" description="Major facilitator superfamily (MFS) profile" evidence="10">
    <location>
        <begin position="70"/>
        <end position="502"/>
    </location>
</feature>
<evidence type="ECO:0000256" key="3">
    <source>
        <dbReference type="ARBA" id="ARBA00022475"/>
    </source>
</evidence>
<feature type="transmembrane region" description="Helical" evidence="9">
    <location>
        <begin position="66"/>
        <end position="85"/>
    </location>
</feature>
<dbReference type="PROSITE" id="PS50850">
    <property type="entry name" value="MFS"/>
    <property type="match status" value="1"/>
</dbReference>
<feature type="transmembrane region" description="Helical" evidence="9">
    <location>
        <begin position="161"/>
        <end position="186"/>
    </location>
</feature>
<keyword evidence="2" id="KW-0813">Transport</keyword>
<keyword evidence="4 9" id="KW-0812">Transmembrane</keyword>
<evidence type="ECO:0000256" key="9">
    <source>
        <dbReference type="SAM" id="Phobius"/>
    </source>
</evidence>
<name>A0A0D2C6E2_9EURO</name>
<feature type="transmembrane region" description="Helical" evidence="9">
    <location>
        <begin position="193"/>
        <end position="212"/>
    </location>
</feature>
<evidence type="ECO:0000256" key="7">
    <source>
        <dbReference type="ARBA" id="ARBA00038459"/>
    </source>
</evidence>
<dbReference type="GO" id="GO:0005886">
    <property type="term" value="C:plasma membrane"/>
    <property type="evidence" value="ECO:0007669"/>
    <property type="project" value="UniProtKB-SubCell"/>
</dbReference>
<sequence>MAEKQDENQHQAPRPLSLRRLLLDQARVTDDVLQHQYEGSGTTDDPYIVSYIPQDAGNPFTWDISFRWFITVVVAIECLVTAFASSAYSGAMRELEADLHSSPELLTAGISLFVLGFATGPLIWAPLSEIYGRQIIFILSFGAFTAFNAGCAGANDTATLLVLRFFAGTFGSSPLTNGGGVLADIFPASQRGLAMNLFALAPSFGPCASPWIAGFLGETEGWRWVMGLLAIFSGVVWIVASLLVPETYAPVILRRRVAVLREKTGKEYILQADKEKGPPSLKTALTTALVRPWILLFLEPIVLLLSIYMAIIYGTLYLLFGAYPIVFQEVRGWSEGIGGLPFLGVAGGMILGISFGAYSNRWYTAAAERNGGVAPPEARLQPTLYGSFAVPLGMFWFAWTNYPSIHWISPVLAGAPFGFGMMLCFLGIMNYLVDAYTIFAASALAANTVLRSLFGAAFPLFTSYMMHNLGTHWGSSIPGFLALACVPFPFIFYKYGHRIRARCTYAAQAEAVMNELRAKAKQASEAQRAEQEEKELRVSAANSVTSSSETAGHDGRAFEPLKITRSRQTDTATRESFTRIRSRAESVAEAANYDTNPYDIDRVYTSNSLAGVDLHRTRTQPSTED</sequence>
<protein>
    <recommendedName>
        <fullName evidence="10">Major facilitator superfamily (MFS) profile domain-containing protein</fullName>
    </recommendedName>
</protein>
<evidence type="ECO:0000256" key="6">
    <source>
        <dbReference type="ARBA" id="ARBA00023136"/>
    </source>
</evidence>
<dbReference type="InterPro" id="IPR020846">
    <property type="entry name" value="MFS_dom"/>
</dbReference>
<organism evidence="11 12">
    <name type="scientific">Exophiala spinifera</name>
    <dbReference type="NCBI Taxonomy" id="91928"/>
    <lineage>
        <taxon>Eukaryota</taxon>
        <taxon>Fungi</taxon>
        <taxon>Dikarya</taxon>
        <taxon>Ascomycota</taxon>
        <taxon>Pezizomycotina</taxon>
        <taxon>Eurotiomycetes</taxon>
        <taxon>Chaetothyriomycetidae</taxon>
        <taxon>Chaetothyriales</taxon>
        <taxon>Herpotrichiellaceae</taxon>
        <taxon>Exophiala</taxon>
    </lineage>
</organism>
<feature type="compositionally biased region" description="Basic and acidic residues" evidence="8">
    <location>
        <begin position="527"/>
        <end position="537"/>
    </location>
</feature>
<feature type="transmembrane region" description="Helical" evidence="9">
    <location>
        <begin position="136"/>
        <end position="155"/>
    </location>
</feature>
<dbReference type="OrthoDB" id="446368at2759"/>
<dbReference type="PANTHER" id="PTHR23502">
    <property type="entry name" value="MAJOR FACILITATOR SUPERFAMILY"/>
    <property type="match status" value="1"/>
</dbReference>
<evidence type="ECO:0000256" key="8">
    <source>
        <dbReference type="SAM" id="MobiDB-lite"/>
    </source>
</evidence>
<feature type="transmembrane region" description="Helical" evidence="9">
    <location>
        <begin position="380"/>
        <end position="399"/>
    </location>
</feature>
<gene>
    <name evidence="11" type="ORF">PV08_03426</name>
</gene>
<dbReference type="Proteomes" id="UP000053328">
    <property type="component" value="Unassembled WGS sequence"/>
</dbReference>
<comment type="similarity">
    <text evidence="7">Belongs to the major facilitator superfamily. DHA1 family. Polyamines/proton antiporter (TC 2.A.1.2.16) subfamily.</text>
</comment>
<keyword evidence="3" id="KW-1003">Cell membrane</keyword>
<evidence type="ECO:0000313" key="12">
    <source>
        <dbReference type="Proteomes" id="UP000053328"/>
    </source>
</evidence>
<accession>A0A0D2C6E2</accession>
<dbReference type="GeneID" id="27330509"/>
<feature type="transmembrane region" description="Helical" evidence="9">
    <location>
        <begin position="340"/>
        <end position="359"/>
    </location>
</feature>
<evidence type="ECO:0000256" key="1">
    <source>
        <dbReference type="ARBA" id="ARBA00004651"/>
    </source>
</evidence>
<feature type="transmembrane region" description="Helical" evidence="9">
    <location>
        <begin position="435"/>
        <end position="461"/>
    </location>
</feature>
<dbReference type="RefSeq" id="XP_016239350.1">
    <property type="nucleotide sequence ID" value="XM_016377780.1"/>
</dbReference>
<feature type="region of interest" description="Disordered" evidence="8">
    <location>
        <begin position="523"/>
        <end position="580"/>
    </location>
</feature>